<dbReference type="GO" id="GO:0017004">
    <property type="term" value="P:cytochrome complex assembly"/>
    <property type="evidence" value="ECO:0007669"/>
    <property type="project" value="UniProtKB-KW"/>
</dbReference>
<dbReference type="InterPro" id="IPR011990">
    <property type="entry name" value="TPR-like_helical_dom_sf"/>
</dbReference>
<evidence type="ECO:0000256" key="3">
    <source>
        <dbReference type="ARBA" id="ARBA00022748"/>
    </source>
</evidence>
<proteinExistence type="predicted"/>
<evidence type="ECO:0000256" key="4">
    <source>
        <dbReference type="ARBA" id="ARBA00022803"/>
    </source>
</evidence>
<dbReference type="AlphaFoldDB" id="A0A261QWP3"/>
<feature type="domain" description="Cytochrome c-type biogenesis protein H TPR" evidence="7">
    <location>
        <begin position="152"/>
        <end position="279"/>
    </location>
</feature>
<feature type="repeat" description="TPR" evidence="5">
    <location>
        <begin position="173"/>
        <end position="206"/>
    </location>
</feature>
<evidence type="ECO:0000256" key="1">
    <source>
        <dbReference type="ARBA" id="ARBA00004196"/>
    </source>
</evidence>
<accession>A0A261QWP3</accession>
<evidence type="ECO:0000256" key="2">
    <source>
        <dbReference type="ARBA" id="ARBA00022737"/>
    </source>
</evidence>
<dbReference type="Pfam" id="PF23914">
    <property type="entry name" value="TPR_CcmH_CycH"/>
    <property type="match status" value="1"/>
</dbReference>
<comment type="subcellular location">
    <subcellularLocation>
        <location evidence="1">Cell envelope</location>
    </subcellularLocation>
</comment>
<feature type="transmembrane region" description="Helical" evidence="6">
    <location>
        <begin position="110"/>
        <end position="132"/>
    </location>
</feature>
<feature type="transmembrane region" description="Helical" evidence="6">
    <location>
        <begin position="22"/>
        <end position="42"/>
    </location>
</feature>
<evidence type="ECO:0000259" key="7">
    <source>
        <dbReference type="Pfam" id="PF23914"/>
    </source>
</evidence>
<keyword evidence="9" id="KW-1185">Reference proteome</keyword>
<dbReference type="NCBIfam" id="TIGR03142">
    <property type="entry name" value="cytochro_ccmI"/>
    <property type="match status" value="1"/>
</dbReference>
<keyword evidence="2" id="KW-0677">Repeat</keyword>
<dbReference type="EMBL" id="NEVK01000007">
    <property type="protein sequence ID" value="OZI17218.1"/>
    <property type="molecule type" value="Genomic_DNA"/>
</dbReference>
<sequence>MPTAGPAIAFHRHPPEMIMVEFWLPAALLLVVAMAFLAVPLMRSPDACPDHDRTAHNVTLYRERLRELQAQHQAGRLDTEQFEAARADTARLLLNDTDTRPVPAMRRKPGLAVAWAAALLVPLCGAAAYVQWGSLDQVVQARAWQGRPAGHAESLDTITARLHARLQARPDSADTWYLLGLTYVAHGRHADAAQAFERTASLAQRPPEVLGQWAQALYFAADEQWSDTQQALIDEALARDPAEATSLTLAGMHAFEQARYADAAAYWERLAAALPPDDPGHATISDGIARARALAAAAGGQAAP</sequence>
<dbReference type="InterPro" id="IPR056413">
    <property type="entry name" value="TPR_CcmH_CycH"/>
</dbReference>
<evidence type="ECO:0000313" key="8">
    <source>
        <dbReference type="EMBL" id="OZI17218.1"/>
    </source>
</evidence>
<gene>
    <name evidence="8" type="ORF">CAL19_15390</name>
</gene>
<dbReference type="PROSITE" id="PS50005">
    <property type="entry name" value="TPR"/>
    <property type="match status" value="1"/>
</dbReference>
<dbReference type="InterPro" id="IPR051263">
    <property type="entry name" value="C-type_cytochrome_biogenesis"/>
</dbReference>
<dbReference type="InterPro" id="IPR017560">
    <property type="entry name" value="Cyt_c_biogenesis_CcmI"/>
</dbReference>
<evidence type="ECO:0000313" key="9">
    <source>
        <dbReference type="Proteomes" id="UP000216947"/>
    </source>
</evidence>
<name>A0A261QWP3_9BORD</name>
<dbReference type="GO" id="GO:0005886">
    <property type="term" value="C:plasma membrane"/>
    <property type="evidence" value="ECO:0007669"/>
    <property type="project" value="TreeGrafter"/>
</dbReference>
<comment type="caution">
    <text evidence="8">The sequence shown here is derived from an EMBL/GenBank/DDBJ whole genome shotgun (WGS) entry which is preliminary data.</text>
</comment>
<dbReference type="SUPFAM" id="SSF48452">
    <property type="entry name" value="TPR-like"/>
    <property type="match status" value="1"/>
</dbReference>
<dbReference type="InterPro" id="IPR019734">
    <property type="entry name" value="TPR_rpt"/>
</dbReference>
<dbReference type="Gene3D" id="1.25.40.10">
    <property type="entry name" value="Tetratricopeptide repeat domain"/>
    <property type="match status" value="1"/>
</dbReference>
<keyword evidence="4 5" id="KW-0802">TPR repeat</keyword>
<protein>
    <submittedName>
        <fullName evidence="8">C-type cytochrome biogenesis protein CcmI</fullName>
    </submittedName>
</protein>
<evidence type="ECO:0000256" key="6">
    <source>
        <dbReference type="SAM" id="Phobius"/>
    </source>
</evidence>
<keyword evidence="6" id="KW-1133">Transmembrane helix</keyword>
<dbReference type="PANTHER" id="PTHR47870:SF4">
    <property type="entry name" value="CYTOCHROME C-TYPE BIOGENESIS PROTEIN CYCH"/>
    <property type="match status" value="1"/>
</dbReference>
<keyword evidence="3" id="KW-0201">Cytochrome c-type biogenesis</keyword>
<keyword evidence="6" id="KW-0812">Transmembrane</keyword>
<keyword evidence="6" id="KW-0472">Membrane</keyword>
<organism evidence="8 9">
    <name type="scientific">Bordetella genomosp. 7</name>
    <dbReference type="NCBI Taxonomy" id="1416805"/>
    <lineage>
        <taxon>Bacteria</taxon>
        <taxon>Pseudomonadati</taxon>
        <taxon>Pseudomonadota</taxon>
        <taxon>Betaproteobacteria</taxon>
        <taxon>Burkholderiales</taxon>
        <taxon>Alcaligenaceae</taxon>
        <taxon>Bordetella</taxon>
    </lineage>
</organism>
<dbReference type="PANTHER" id="PTHR47870">
    <property type="entry name" value="CYTOCHROME C-TYPE BIOGENESIS PROTEIN CCMH"/>
    <property type="match status" value="1"/>
</dbReference>
<evidence type="ECO:0000256" key="5">
    <source>
        <dbReference type="PROSITE-ProRule" id="PRU00339"/>
    </source>
</evidence>
<dbReference type="Proteomes" id="UP000216947">
    <property type="component" value="Unassembled WGS sequence"/>
</dbReference>
<dbReference type="GO" id="GO:0030313">
    <property type="term" value="C:cell envelope"/>
    <property type="evidence" value="ECO:0007669"/>
    <property type="project" value="UniProtKB-SubCell"/>
</dbReference>
<reference evidence="9" key="1">
    <citation type="submission" date="2017-05" db="EMBL/GenBank/DDBJ databases">
        <title>Complete and WGS of Bordetella genogroups.</title>
        <authorList>
            <person name="Spilker T."/>
            <person name="Lipuma J."/>
        </authorList>
    </citation>
    <scope>NUCLEOTIDE SEQUENCE [LARGE SCALE GENOMIC DNA]</scope>
    <source>
        <strain evidence="9">AU18089</strain>
    </source>
</reference>